<accession>A0A1H2XUU0</accession>
<dbReference type="EMBL" id="FNNG01000005">
    <property type="protein sequence ID" value="SDW96515.1"/>
    <property type="molecule type" value="Genomic_DNA"/>
</dbReference>
<gene>
    <name evidence="1" type="ORF">SAMN05660923_01532</name>
</gene>
<evidence type="ECO:0000313" key="1">
    <source>
        <dbReference type="EMBL" id="SDW96515.1"/>
    </source>
</evidence>
<sequence length="248" mass="28922">MLEEVIKAIDKLKDYNTNNIIFEDLSLFSLKDLQFIEKNTHLKVINGFKVLILFLPAVLKRMYEGLEEDLKQMEVLIIGDEENLTKEIIESLYKIVGFITIAGDYDDVIDDMSSYILEKTGLSIFYSKKINKILTNYPIIINLKDNYDLNVDKLRKSVIIFDFSIEKGIKKQLVSKNSIFCIDNFMFKADHLNIMGNRFINSPIPSHVYEQFNFNSLNFQEFVGLSIGDKIYSIDSFIDYGIRKKRKF</sequence>
<proteinExistence type="predicted"/>
<name>A0A1H2XUU0_9FIRM</name>
<dbReference type="OrthoDB" id="1953068at2"/>
<organism evidence="1 2">
    <name type="scientific">Tepidimicrobium xylanilyticum</name>
    <dbReference type="NCBI Taxonomy" id="1123352"/>
    <lineage>
        <taxon>Bacteria</taxon>
        <taxon>Bacillati</taxon>
        <taxon>Bacillota</taxon>
        <taxon>Tissierellia</taxon>
        <taxon>Tissierellales</taxon>
        <taxon>Tepidimicrobiaceae</taxon>
        <taxon>Tepidimicrobium</taxon>
    </lineage>
</organism>
<protein>
    <submittedName>
        <fullName evidence="1">Uncharacterized protein</fullName>
    </submittedName>
</protein>
<evidence type="ECO:0000313" key="2">
    <source>
        <dbReference type="Proteomes" id="UP000198828"/>
    </source>
</evidence>
<reference evidence="1 2" key="1">
    <citation type="submission" date="2016-10" db="EMBL/GenBank/DDBJ databases">
        <authorList>
            <person name="de Groot N.N."/>
        </authorList>
    </citation>
    <scope>NUCLEOTIDE SEQUENCE [LARGE SCALE GENOMIC DNA]</scope>
    <source>
        <strain evidence="1 2">DSM 23310</strain>
    </source>
</reference>
<dbReference type="RefSeq" id="WP_093752427.1">
    <property type="nucleotide sequence ID" value="NZ_FNNG01000005.1"/>
</dbReference>
<dbReference type="AlphaFoldDB" id="A0A1H2XUU0"/>
<keyword evidence="2" id="KW-1185">Reference proteome</keyword>
<dbReference type="Proteomes" id="UP000198828">
    <property type="component" value="Unassembled WGS sequence"/>
</dbReference>